<name>A0A3A8QW89_9BACT</name>
<evidence type="ECO:0000313" key="2">
    <source>
        <dbReference type="Proteomes" id="UP000282656"/>
    </source>
</evidence>
<keyword evidence="2" id="KW-1185">Reference proteome</keyword>
<dbReference type="EMBL" id="RAWM01000005">
    <property type="protein sequence ID" value="RKH73026.1"/>
    <property type="molecule type" value="Genomic_DNA"/>
</dbReference>
<dbReference type="Gene3D" id="1.25.10.10">
    <property type="entry name" value="Leucine-rich Repeat Variant"/>
    <property type="match status" value="1"/>
</dbReference>
<gene>
    <name evidence="1" type="ORF">D7X96_02955</name>
</gene>
<accession>A0A3A8QW89</accession>
<dbReference type="InterPro" id="IPR011989">
    <property type="entry name" value="ARM-like"/>
</dbReference>
<proteinExistence type="predicted"/>
<dbReference type="Proteomes" id="UP000282656">
    <property type="component" value="Unassembled WGS sequence"/>
</dbReference>
<reference evidence="2" key="1">
    <citation type="submission" date="2018-09" db="EMBL/GenBank/DDBJ databases">
        <authorList>
            <person name="Livingstone P.G."/>
            <person name="Whitworth D.E."/>
        </authorList>
    </citation>
    <scope>NUCLEOTIDE SEQUENCE [LARGE SCALE GENOMIC DNA]</scope>
    <source>
        <strain evidence="2">AB047A</strain>
    </source>
</reference>
<evidence type="ECO:0000313" key="1">
    <source>
        <dbReference type="EMBL" id="RKH73026.1"/>
    </source>
</evidence>
<comment type="caution">
    <text evidence="1">The sequence shown here is derived from an EMBL/GenBank/DDBJ whole genome shotgun (WGS) entry which is preliminary data.</text>
</comment>
<dbReference type="InterPro" id="IPR016024">
    <property type="entry name" value="ARM-type_fold"/>
</dbReference>
<protein>
    <recommendedName>
        <fullName evidence="3">HEAT repeat domain-containing protein</fullName>
    </recommendedName>
</protein>
<dbReference type="RefSeq" id="WP_121768928.1">
    <property type="nucleotide sequence ID" value="NZ_RAWM01000005.1"/>
</dbReference>
<organism evidence="1 2">
    <name type="scientific">Corallococcus interemptor</name>
    <dbReference type="NCBI Taxonomy" id="2316720"/>
    <lineage>
        <taxon>Bacteria</taxon>
        <taxon>Pseudomonadati</taxon>
        <taxon>Myxococcota</taxon>
        <taxon>Myxococcia</taxon>
        <taxon>Myxococcales</taxon>
        <taxon>Cystobacterineae</taxon>
        <taxon>Myxococcaceae</taxon>
        <taxon>Corallococcus</taxon>
    </lineage>
</organism>
<dbReference type="SUPFAM" id="SSF48371">
    <property type="entry name" value="ARM repeat"/>
    <property type="match status" value="1"/>
</dbReference>
<dbReference type="AlphaFoldDB" id="A0A3A8QW89"/>
<sequence length="279" mass="30947">MPIPSHYASLSALELAAITLLELKGAWTLAALAALHERDRQEVFDAGVQLLRSASARERERGVGLLFYTGWPNSVNFEERRARGTEILLSALSTEQDVSVLQQMGRTLGHFEDIRSVRALLTLKDHPDARVRQGVVWGLRPHARHVSVALRTLLELSRDGDTSVRKEVLSGLSLVGEDALDTPELRDAFFDRLSEEDAGIRAKALLGLARRKDPRAREPLRRELERRPVAIEAIEAVRYLEDASFLPLLLAVREAACPMDEAFEDAIGFAIESLGGRAT</sequence>
<dbReference type="OrthoDB" id="278248at2"/>
<dbReference type="Pfam" id="PF13646">
    <property type="entry name" value="HEAT_2"/>
    <property type="match status" value="1"/>
</dbReference>
<evidence type="ECO:0008006" key="3">
    <source>
        <dbReference type="Google" id="ProtNLM"/>
    </source>
</evidence>